<dbReference type="CDD" id="cd01170">
    <property type="entry name" value="THZ_kinase"/>
    <property type="match status" value="1"/>
</dbReference>
<comment type="cofactor">
    <cofactor evidence="2 11">
        <name>Mg(2+)</name>
        <dbReference type="ChEBI" id="CHEBI:18420"/>
    </cofactor>
</comment>
<comment type="catalytic activity">
    <reaction evidence="1 11">
        <text>5-(2-hydroxyethyl)-4-methylthiazole + ATP = 4-methyl-5-(2-phosphooxyethyl)-thiazole + ADP + H(+)</text>
        <dbReference type="Rhea" id="RHEA:24212"/>
        <dbReference type="ChEBI" id="CHEBI:15378"/>
        <dbReference type="ChEBI" id="CHEBI:17957"/>
        <dbReference type="ChEBI" id="CHEBI:30616"/>
        <dbReference type="ChEBI" id="CHEBI:58296"/>
        <dbReference type="ChEBI" id="CHEBI:456216"/>
        <dbReference type="EC" id="2.7.1.50"/>
    </reaction>
</comment>
<evidence type="ECO:0000313" key="12">
    <source>
        <dbReference type="EMBL" id="APB32029.1"/>
    </source>
</evidence>
<sequence length="275" mass="29744">MLRVNQFQTPFPLIPSPLVHCITNSVTCETVANSVLYIGGKPIMTEDTRDFSDLYEQVGGVLINIGHLSEEKETAMELAVEEAHKHNVPIVVDNVGVSSSRIRKEVANKLLSFEPTVVKGNVSEMRTLCNLASHGKGVDAAEEDQDSSAMKELEEGLLALAKIHLNTCFLATGPSDLVVYQSQIVLLQNGIEALDQFTGTGDVVGALIAALLGSGVDVLPSVLQAVSYFNLCGEEALEIVQNDAKIASIREETLNQLSLLKQNESWQNGIKGDWL</sequence>
<dbReference type="Gene3D" id="3.40.1190.20">
    <property type="match status" value="1"/>
</dbReference>
<dbReference type="KEGG" id="vte:BHY08_09545"/>
<evidence type="ECO:0000256" key="9">
    <source>
        <dbReference type="ARBA" id="ARBA00022842"/>
    </source>
</evidence>
<dbReference type="HAMAP" id="MF_00228">
    <property type="entry name" value="Thz_kinase"/>
    <property type="match status" value="1"/>
</dbReference>
<keyword evidence="9 11" id="KW-0460">Magnesium</keyword>
<dbReference type="PIRSF" id="PIRSF000513">
    <property type="entry name" value="Thz_kinase"/>
    <property type="match status" value="1"/>
</dbReference>
<evidence type="ECO:0000256" key="8">
    <source>
        <dbReference type="ARBA" id="ARBA00022840"/>
    </source>
</evidence>
<dbReference type="RefSeq" id="WP_071457638.1">
    <property type="nucleotide sequence ID" value="NZ_CP017267.1"/>
</dbReference>
<feature type="binding site" evidence="11">
    <location>
        <position position="119"/>
    </location>
    <ligand>
        <name>ATP</name>
        <dbReference type="ChEBI" id="CHEBI:30616"/>
    </ligand>
</feature>
<evidence type="ECO:0000256" key="3">
    <source>
        <dbReference type="ARBA" id="ARBA00004868"/>
    </source>
</evidence>
<dbReference type="SUPFAM" id="SSF53613">
    <property type="entry name" value="Ribokinase-like"/>
    <property type="match status" value="1"/>
</dbReference>
<dbReference type="GO" id="GO:0000287">
    <property type="term" value="F:magnesium ion binding"/>
    <property type="evidence" value="ECO:0007669"/>
    <property type="project" value="UniProtKB-UniRule"/>
</dbReference>
<dbReference type="GO" id="GO:0004417">
    <property type="term" value="F:hydroxyethylthiazole kinase activity"/>
    <property type="evidence" value="ECO:0007669"/>
    <property type="project" value="UniProtKB-UniRule"/>
</dbReference>
<dbReference type="UniPathway" id="UPA00060">
    <property type="reaction ID" value="UER00139"/>
</dbReference>
<evidence type="ECO:0000256" key="1">
    <source>
        <dbReference type="ARBA" id="ARBA00001771"/>
    </source>
</evidence>
<reference evidence="12 13" key="1">
    <citation type="submission" date="2016-09" db="EMBL/GenBank/DDBJ databases">
        <title>Vagococcus teuberi sp. nov., isolated from the Malian artisanal sour milk fene.</title>
        <authorList>
            <person name="Wullschleger S."/>
            <person name="Seifert C."/>
            <person name="Baumgartner S."/>
            <person name="Lacroix C."/>
            <person name="Bonfoh B."/>
            <person name="Stevens M.J."/>
            <person name="Meile L."/>
        </authorList>
    </citation>
    <scope>NUCLEOTIDE SEQUENCE [LARGE SCALE GENOMIC DNA]</scope>
    <source>
        <strain evidence="12 13">DSM 21459</strain>
    </source>
</reference>
<dbReference type="OrthoDB" id="9778146at2"/>
<evidence type="ECO:0000256" key="5">
    <source>
        <dbReference type="ARBA" id="ARBA00022723"/>
    </source>
</evidence>
<keyword evidence="8 11" id="KW-0067">ATP-binding</keyword>
<evidence type="ECO:0000256" key="11">
    <source>
        <dbReference type="HAMAP-Rule" id="MF_00228"/>
    </source>
</evidence>
<dbReference type="AlphaFoldDB" id="A0A1J0A7X0"/>
<dbReference type="InterPro" id="IPR000417">
    <property type="entry name" value="Hyethyz_kinase"/>
</dbReference>
<feature type="binding site" evidence="11">
    <location>
        <position position="44"/>
    </location>
    <ligand>
        <name>substrate</name>
    </ligand>
</feature>
<dbReference type="EMBL" id="CP017267">
    <property type="protein sequence ID" value="APB32029.1"/>
    <property type="molecule type" value="Genomic_DNA"/>
</dbReference>
<evidence type="ECO:0000256" key="7">
    <source>
        <dbReference type="ARBA" id="ARBA00022777"/>
    </source>
</evidence>
<keyword evidence="6 11" id="KW-0547">Nucleotide-binding</keyword>
<dbReference type="EC" id="2.7.1.50" evidence="11"/>
<dbReference type="GO" id="GO:0009229">
    <property type="term" value="P:thiamine diphosphate biosynthetic process"/>
    <property type="evidence" value="ECO:0007669"/>
    <property type="project" value="UniProtKB-UniRule"/>
</dbReference>
<evidence type="ECO:0000256" key="4">
    <source>
        <dbReference type="ARBA" id="ARBA00022679"/>
    </source>
</evidence>
<proteinExistence type="inferred from homology"/>
<protein>
    <recommendedName>
        <fullName evidence="11">Hydroxyethylthiazole kinase</fullName>
        <ecNumber evidence="11">2.7.1.50</ecNumber>
    </recommendedName>
    <alternativeName>
        <fullName evidence="11">4-methyl-5-beta-hydroxyethylthiazole kinase</fullName>
        <shortName evidence="11">TH kinase</shortName>
        <shortName evidence="11">Thz kinase</shortName>
    </alternativeName>
</protein>
<keyword evidence="10 11" id="KW-0784">Thiamine biosynthesis</keyword>
<feature type="binding site" evidence="11">
    <location>
        <position position="199"/>
    </location>
    <ligand>
        <name>substrate</name>
    </ligand>
</feature>
<keyword evidence="4 11" id="KW-0808">Transferase</keyword>
<dbReference type="PRINTS" id="PR01099">
    <property type="entry name" value="HYETHTZKNASE"/>
</dbReference>
<comment type="pathway">
    <text evidence="3 11">Cofactor biosynthesis; thiamine diphosphate biosynthesis; 4-methyl-5-(2-phosphoethyl)-thiazole from 5-(2-hydroxyethyl)-4-methylthiazole: step 1/1.</text>
</comment>
<evidence type="ECO:0000313" key="13">
    <source>
        <dbReference type="Proteomes" id="UP000191200"/>
    </source>
</evidence>
<dbReference type="Proteomes" id="UP000191200">
    <property type="component" value="Chromosome"/>
</dbReference>
<accession>A0A1J0A7X0</accession>
<evidence type="ECO:0000256" key="2">
    <source>
        <dbReference type="ARBA" id="ARBA00001946"/>
    </source>
</evidence>
<gene>
    <name evidence="11" type="primary">thiM</name>
    <name evidence="12" type="ORF">BHY08_09545</name>
</gene>
<comment type="similarity">
    <text evidence="11">Belongs to the Thz kinase family.</text>
</comment>
<keyword evidence="5 11" id="KW-0479">Metal-binding</keyword>
<dbReference type="InterPro" id="IPR029056">
    <property type="entry name" value="Ribokinase-like"/>
</dbReference>
<keyword evidence="7 11" id="KW-0418">Kinase</keyword>
<name>A0A1J0A7X0_9ENTE</name>
<dbReference type="Pfam" id="PF02110">
    <property type="entry name" value="HK"/>
    <property type="match status" value="1"/>
</dbReference>
<evidence type="ECO:0000256" key="10">
    <source>
        <dbReference type="ARBA" id="ARBA00022977"/>
    </source>
</evidence>
<dbReference type="GO" id="GO:0005524">
    <property type="term" value="F:ATP binding"/>
    <property type="evidence" value="ECO:0007669"/>
    <property type="project" value="UniProtKB-UniRule"/>
</dbReference>
<comment type="function">
    <text evidence="11">Catalyzes the phosphorylation of the hydroxyl group of 4-methyl-5-beta-hydroxyethylthiazole (THZ).</text>
</comment>
<feature type="binding site" evidence="11">
    <location>
        <position position="172"/>
    </location>
    <ligand>
        <name>ATP</name>
        <dbReference type="ChEBI" id="CHEBI:30616"/>
    </ligand>
</feature>
<organism evidence="12 13">
    <name type="scientific">Vagococcus teuberi</name>
    <dbReference type="NCBI Taxonomy" id="519472"/>
    <lineage>
        <taxon>Bacteria</taxon>
        <taxon>Bacillati</taxon>
        <taxon>Bacillota</taxon>
        <taxon>Bacilli</taxon>
        <taxon>Lactobacillales</taxon>
        <taxon>Enterococcaceae</taxon>
        <taxon>Vagococcus</taxon>
    </lineage>
</organism>
<dbReference type="STRING" id="519472.BHY08_09545"/>
<evidence type="ECO:0000256" key="6">
    <source>
        <dbReference type="ARBA" id="ARBA00022741"/>
    </source>
</evidence>
<dbReference type="GO" id="GO:0009228">
    <property type="term" value="P:thiamine biosynthetic process"/>
    <property type="evidence" value="ECO:0007669"/>
    <property type="project" value="UniProtKB-KW"/>
</dbReference>
<keyword evidence="13" id="KW-1185">Reference proteome</keyword>